<proteinExistence type="predicted"/>
<feature type="compositionally biased region" description="Pro residues" evidence="1">
    <location>
        <begin position="22"/>
        <end position="33"/>
    </location>
</feature>
<feature type="compositionally biased region" description="Low complexity" evidence="1">
    <location>
        <begin position="87"/>
        <end position="102"/>
    </location>
</feature>
<feature type="region of interest" description="Disordered" evidence="1">
    <location>
        <begin position="22"/>
        <end position="115"/>
    </location>
</feature>
<evidence type="ECO:0000256" key="2">
    <source>
        <dbReference type="SAM" id="SignalP"/>
    </source>
</evidence>
<organism evidence="3 4">
    <name type="scientific">Tetraparma gracilis</name>
    <dbReference type="NCBI Taxonomy" id="2962635"/>
    <lineage>
        <taxon>Eukaryota</taxon>
        <taxon>Sar</taxon>
        <taxon>Stramenopiles</taxon>
        <taxon>Ochrophyta</taxon>
        <taxon>Bolidophyceae</taxon>
        <taxon>Parmales</taxon>
        <taxon>Triparmaceae</taxon>
        <taxon>Tetraparma</taxon>
    </lineage>
</organism>
<feature type="chain" id="PRO_5045990921" evidence="2">
    <location>
        <begin position="19"/>
        <end position="313"/>
    </location>
</feature>
<evidence type="ECO:0000256" key="1">
    <source>
        <dbReference type="SAM" id="MobiDB-lite"/>
    </source>
</evidence>
<dbReference type="Proteomes" id="UP001165060">
    <property type="component" value="Unassembled WGS sequence"/>
</dbReference>
<comment type="caution">
    <text evidence="3">The sequence shown here is derived from an EMBL/GenBank/DDBJ whole genome shotgun (WGS) entry which is preliminary data.</text>
</comment>
<gene>
    <name evidence="3" type="ORF">TeGR_g9411</name>
</gene>
<feature type="signal peptide" evidence="2">
    <location>
        <begin position="1"/>
        <end position="18"/>
    </location>
</feature>
<keyword evidence="2" id="KW-0732">Signal</keyword>
<dbReference type="EMBL" id="BRYB01002797">
    <property type="protein sequence ID" value="GMI25607.1"/>
    <property type="molecule type" value="Genomic_DNA"/>
</dbReference>
<name>A0ABQ6MFV6_9STRA</name>
<evidence type="ECO:0000313" key="4">
    <source>
        <dbReference type="Proteomes" id="UP001165060"/>
    </source>
</evidence>
<keyword evidence="4" id="KW-1185">Reference proteome</keyword>
<reference evidence="3 4" key="1">
    <citation type="journal article" date="2023" name="Commun. Biol.">
        <title>Genome analysis of Parmales, the sister group of diatoms, reveals the evolutionary specialization of diatoms from phago-mixotrophs to photoautotrophs.</title>
        <authorList>
            <person name="Ban H."/>
            <person name="Sato S."/>
            <person name="Yoshikawa S."/>
            <person name="Yamada K."/>
            <person name="Nakamura Y."/>
            <person name="Ichinomiya M."/>
            <person name="Sato N."/>
            <person name="Blanc-Mathieu R."/>
            <person name="Endo H."/>
            <person name="Kuwata A."/>
            <person name="Ogata H."/>
        </authorList>
    </citation>
    <scope>NUCLEOTIDE SEQUENCE [LARGE SCALE GENOMIC DNA]</scope>
</reference>
<dbReference type="Gene3D" id="3.40.1740.10">
    <property type="entry name" value="VC0467-like"/>
    <property type="match status" value="1"/>
</dbReference>
<sequence>MHVLQTCFLLLSLPAALPFAYPPSPSRGAPPSPSRGAPLFSPSAPSPVTSKGAPLFSSPDPPDSTSDDPAESARIAAFRRSLEETISAPSSPSPASNADADLSPPPPPRPPVNLWARPLLTSSAPAGSLKLRPGMVLLGKPSLYQSSASPSQPLLSKFGLAPLPDSLPPDRVADLLPVLLVTDTSLFGTTALLLNRRTGYLIGDLNGPGGPGGGEDEEGEKKPALEMFVIQPLWFGGTSGGEVGTGEGGYMPLALEAELKSDMWHVAKVSKDVIFKGRDRQGKKRAKPLWTEIMELCDGEYKEVMEQLYDEGV</sequence>
<accession>A0ABQ6MFV6</accession>
<evidence type="ECO:0000313" key="3">
    <source>
        <dbReference type="EMBL" id="GMI25607.1"/>
    </source>
</evidence>
<protein>
    <submittedName>
        <fullName evidence="3">Uncharacterized protein</fullName>
    </submittedName>
</protein>